<dbReference type="PANTHER" id="PTHR35369">
    <property type="entry name" value="BLR3025 PROTEIN-RELATED"/>
    <property type="match status" value="1"/>
</dbReference>
<proteinExistence type="predicted"/>
<gene>
    <name evidence="3" type="ORF">JMJ54_13225</name>
</gene>
<evidence type="ECO:0000256" key="1">
    <source>
        <dbReference type="ARBA" id="ARBA00022763"/>
    </source>
</evidence>
<evidence type="ECO:0000313" key="3">
    <source>
        <dbReference type="EMBL" id="MBM3116795.1"/>
    </source>
</evidence>
<dbReference type="InterPro" id="IPR001126">
    <property type="entry name" value="UmuC"/>
</dbReference>
<dbReference type="EMBL" id="JAESND010000006">
    <property type="protein sequence ID" value="MBM3116795.1"/>
    <property type="molecule type" value="Genomic_DNA"/>
</dbReference>
<keyword evidence="4" id="KW-1185">Reference proteome</keyword>
<dbReference type="Proteomes" id="UP000809431">
    <property type="component" value="Unassembled WGS sequence"/>
</dbReference>
<name>A0ABS2BMY6_9NEIS</name>
<dbReference type="PANTHER" id="PTHR35369:SF2">
    <property type="entry name" value="BLR3025 PROTEIN"/>
    <property type="match status" value="1"/>
</dbReference>
<dbReference type="SUPFAM" id="SSF56672">
    <property type="entry name" value="DNA/RNA polymerases"/>
    <property type="match status" value="1"/>
</dbReference>
<dbReference type="CDD" id="cd03468">
    <property type="entry name" value="PolY_like"/>
    <property type="match status" value="1"/>
</dbReference>
<organism evidence="3 4">
    <name type="scientific">Jeongeupia naejangsanensis</name>
    <dbReference type="NCBI Taxonomy" id="613195"/>
    <lineage>
        <taxon>Bacteria</taxon>
        <taxon>Pseudomonadati</taxon>
        <taxon>Pseudomonadota</taxon>
        <taxon>Betaproteobacteria</taxon>
        <taxon>Neisseriales</taxon>
        <taxon>Chitinibacteraceae</taxon>
        <taxon>Jeongeupia</taxon>
    </lineage>
</organism>
<protein>
    <submittedName>
        <fullName evidence="3">DNA polymerase Y family protein</fullName>
    </submittedName>
</protein>
<accession>A0ABS2BMY6</accession>
<sequence>MLWLALYLPRLPLDVCPAIATPPRPRLVVESVGRLERVVVADALAQSLGIRAGIRLSAALALVNELEVHRRKPNAEAEALGALACWAQQFTPTVVIAGPAMLLLEVAGCLRYFGGLAALRSRIEAGLLDLAYFVQTACAPTPLAAYWRAECGEAGAITELAGVRTGIAALPLSVLPLDARQHDGLAQLGVVTLADLLALPRAGIGRRFGSEVGLWLDRALGLVADPRTAFVPPDRFIRCIDLDYPFEHVDVFVRLAERLLAELAGYLGGRGLGVQSVSFRFVYDDAPATLLDVGFGRPLRRLDEMLAVLRERAERIVLDAPVFSVELRAERLHALDGQALSLLDQRQQHGDLPLLLARLRARLGDDAVCAIATVADHRPERAWRLAGEGEAAVPPPTGESSIGERPGWLLPESQPLAVRNQLPWHDEPLRCIGRAERIEAGWWDGGGAMRDYWQALGPSGRRYWIYQDRHSQDWWLHGIF</sequence>
<dbReference type="InterPro" id="IPR043502">
    <property type="entry name" value="DNA/RNA_pol_sf"/>
</dbReference>
<evidence type="ECO:0000259" key="2">
    <source>
        <dbReference type="Pfam" id="PF00817"/>
    </source>
</evidence>
<evidence type="ECO:0000313" key="4">
    <source>
        <dbReference type="Proteomes" id="UP000809431"/>
    </source>
</evidence>
<reference evidence="3 4" key="1">
    <citation type="submission" date="2021-01" db="EMBL/GenBank/DDBJ databases">
        <title>Draft Genome Sequence and Polyhydroxyalkanoate Biosynthetic Potential of Jeongeupia naejangsanensis Type Strain DSM 24253.</title>
        <authorList>
            <person name="Turrini P."/>
            <person name="Artuso I."/>
            <person name="Lugli G.A."/>
            <person name="Frangipani E."/>
            <person name="Ventura M."/>
            <person name="Visca P."/>
        </authorList>
    </citation>
    <scope>NUCLEOTIDE SEQUENCE [LARGE SCALE GENOMIC DNA]</scope>
    <source>
        <strain evidence="3 4">DSM 24253</strain>
    </source>
</reference>
<dbReference type="RefSeq" id="WP_203539023.1">
    <property type="nucleotide sequence ID" value="NZ_JAESND010000006.1"/>
</dbReference>
<feature type="domain" description="UmuC" evidence="2">
    <location>
        <begin position="25"/>
        <end position="145"/>
    </location>
</feature>
<dbReference type="Pfam" id="PF00817">
    <property type="entry name" value="IMS"/>
    <property type="match status" value="1"/>
</dbReference>
<comment type="caution">
    <text evidence="3">The sequence shown here is derived from an EMBL/GenBank/DDBJ whole genome shotgun (WGS) entry which is preliminary data.</text>
</comment>
<dbReference type="InterPro" id="IPR050356">
    <property type="entry name" value="SulA_CellDiv_inhibitor"/>
</dbReference>
<keyword evidence="1" id="KW-0227">DNA damage</keyword>